<comment type="caution">
    <text evidence="2">The sequence shown here is derived from an EMBL/GenBank/DDBJ whole genome shotgun (WGS) entry which is preliminary data.</text>
</comment>
<dbReference type="Proteomes" id="UP000807716">
    <property type="component" value="Unassembled WGS sequence"/>
</dbReference>
<organism evidence="2 3">
    <name type="scientific">Actinomortierella ambigua</name>
    <dbReference type="NCBI Taxonomy" id="1343610"/>
    <lineage>
        <taxon>Eukaryota</taxon>
        <taxon>Fungi</taxon>
        <taxon>Fungi incertae sedis</taxon>
        <taxon>Mucoromycota</taxon>
        <taxon>Mortierellomycotina</taxon>
        <taxon>Mortierellomycetes</taxon>
        <taxon>Mortierellales</taxon>
        <taxon>Mortierellaceae</taxon>
        <taxon>Actinomortierella</taxon>
    </lineage>
</organism>
<reference evidence="2" key="1">
    <citation type="journal article" date="2020" name="Fungal Divers.">
        <title>Resolving the Mortierellaceae phylogeny through synthesis of multi-gene phylogenetics and phylogenomics.</title>
        <authorList>
            <person name="Vandepol N."/>
            <person name="Liber J."/>
            <person name="Desiro A."/>
            <person name="Na H."/>
            <person name="Kennedy M."/>
            <person name="Barry K."/>
            <person name="Grigoriev I.V."/>
            <person name="Miller A.N."/>
            <person name="O'Donnell K."/>
            <person name="Stajich J.E."/>
            <person name="Bonito G."/>
        </authorList>
    </citation>
    <scope>NUCLEOTIDE SEQUENCE</scope>
    <source>
        <strain evidence="2">BC1065</strain>
    </source>
</reference>
<protein>
    <submittedName>
        <fullName evidence="2">Uncharacterized protein</fullName>
    </submittedName>
</protein>
<evidence type="ECO:0000256" key="1">
    <source>
        <dbReference type="SAM" id="MobiDB-lite"/>
    </source>
</evidence>
<evidence type="ECO:0000313" key="3">
    <source>
        <dbReference type="Proteomes" id="UP000807716"/>
    </source>
</evidence>
<gene>
    <name evidence="2" type="ORF">DFQ27_001104</name>
</gene>
<keyword evidence="3" id="KW-1185">Reference proteome</keyword>
<dbReference type="PANTHER" id="PTHR46603">
    <property type="entry name" value="ABSCISSION/NOCUT CHECKPOINT REGULATOR"/>
    <property type="match status" value="1"/>
</dbReference>
<sequence>MPRPQDPSKDTAALEERLAKLLQDNKIPAESDEDLARHFSKVFGQSPATERLTHQGGETIGDPLHASNTSIIPPQKIDNRQSPIVRRSSSYAVPEDARMGQDDIEAILADADDLLDAGEDDLSFLDDLDMTPQERQEIRNVVLPTTTKTTSKPPSRQFGGSGSAISANGSGTITHDSSTVSPSSSPVAAAAASTKVTATEKTENVETLTKQVEDSLTTFLDRHGQPGSQLDKMQDDFLLSGSLGGGGSTRAADDMEVQAILDQARGAAALEAQYGSIHQQRLSDLNARYQALARDSPVPRRPASAGSQKSGTGGGSSAASRKSTPSTTSSTTTAVAAAASDLGPPPKPIDLQELTGGLDDENPDDWCCICNEDAAWKCPGCDNDLYCSECFRESHVGPDADWELKRHRPMAFVKSTKNRRS</sequence>
<dbReference type="InterPro" id="IPR044553">
    <property type="entry name" value="Bbox1_ANCHR"/>
</dbReference>
<feature type="region of interest" description="Disordered" evidence="1">
    <location>
        <begin position="127"/>
        <end position="186"/>
    </location>
</feature>
<dbReference type="OrthoDB" id="5407799at2759"/>
<feature type="region of interest" description="Disordered" evidence="1">
    <location>
        <begin position="294"/>
        <end position="356"/>
    </location>
</feature>
<dbReference type="CDD" id="cd19817">
    <property type="entry name" value="Bbox1_ANCHR-like"/>
    <property type="match status" value="1"/>
</dbReference>
<name>A0A9P6QB34_9FUNG</name>
<dbReference type="EMBL" id="JAAAJB010000134">
    <property type="protein sequence ID" value="KAG0264652.1"/>
    <property type="molecule type" value="Genomic_DNA"/>
</dbReference>
<accession>A0A9P6QB34</accession>
<feature type="region of interest" description="Disordered" evidence="1">
    <location>
        <begin position="46"/>
        <end position="98"/>
    </location>
</feature>
<dbReference type="AlphaFoldDB" id="A0A9P6QB34"/>
<feature type="compositionally biased region" description="Low complexity" evidence="1">
    <location>
        <begin position="163"/>
        <end position="186"/>
    </location>
</feature>
<dbReference type="Pfam" id="PF22586">
    <property type="entry name" value="ANCHR-like_BBOX"/>
    <property type="match status" value="1"/>
</dbReference>
<dbReference type="SUPFAM" id="SSF57845">
    <property type="entry name" value="B-box zinc-binding domain"/>
    <property type="match status" value="1"/>
</dbReference>
<proteinExistence type="predicted"/>
<evidence type="ECO:0000313" key="2">
    <source>
        <dbReference type="EMBL" id="KAG0264652.1"/>
    </source>
</evidence>
<dbReference type="PANTHER" id="PTHR46603:SF1">
    <property type="entry name" value="ABSCISSION_NOCUT CHECKPOINT REGULATOR"/>
    <property type="match status" value="1"/>
</dbReference>
<feature type="compositionally biased region" description="Low complexity" evidence="1">
    <location>
        <begin position="317"/>
        <end position="340"/>
    </location>
</feature>
<feature type="compositionally biased region" description="Low complexity" evidence="1">
    <location>
        <begin position="144"/>
        <end position="155"/>
    </location>
</feature>